<name>A0A914XTK9_9BILA</name>
<dbReference type="Proteomes" id="UP000887566">
    <property type="component" value="Unplaced"/>
</dbReference>
<evidence type="ECO:0000313" key="1">
    <source>
        <dbReference type="Proteomes" id="UP000887566"/>
    </source>
</evidence>
<organism evidence="1 2">
    <name type="scientific">Plectus sambesii</name>
    <dbReference type="NCBI Taxonomy" id="2011161"/>
    <lineage>
        <taxon>Eukaryota</taxon>
        <taxon>Metazoa</taxon>
        <taxon>Ecdysozoa</taxon>
        <taxon>Nematoda</taxon>
        <taxon>Chromadorea</taxon>
        <taxon>Plectida</taxon>
        <taxon>Plectina</taxon>
        <taxon>Plectoidea</taxon>
        <taxon>Plectidae</taxon>
        <taxon>Plectus</taxon>
    </lineage>
</organism>
<keyword evidence="1" id="KW-1185">Reference proteome</keyword>
<evidence type="ECO:0000313" key="2">
    <source>
        <dbReference type="WBParaSite" id="PSAMB.scaffold9560size4844.g32540.t1"/>
    </source>
</evidence>
<protein>
    <submittedName>
        <fullName evidence="2">Uncharacterized protein</fullName>
    </submittedName>
</protein>
<dbReference type="WBParaSite" id="PSAMB.scaffold9560size4844.g32540.t1">
    <property type="protein sequence ID" value="PSAMB.scaffold9560size4844.g32540.t1"/>
    <property type="gene ID" value="PSAMB.scaffold9560size4844.g32540"/>
</dbReference>
<dbReference type="AlphaFoldDB" id="A0A914XTK9"/>
<reference evidence="2" key="1">
    <citation type="submission" date="2022-11" db="UniProtKB">
        <authorList>
            <consortium name="WormBaseParasite"/>
        </authorList>
    </citation>
    <scope>IDENTIFICATION</scope>
</reference>
<accession>A0A914XTK9</accession>
<sequence>MAMLFAAGGREIIRNDRDETIGNWWASHPLLCVPVKDRRTRHLERSTSSLVRCASGRPCLRISAAGPMGRPTANDRRHTKRCLPAILSDLHRRLRRYH</sequence>
<proteinExistence type="predicted"/>